<feature type="transmembrane region" description="Helical" evidence="14">
    <location>
        <begin position="121"/>
        <end position="141"/>
    </location>
</feature>
<dbReference type="AlphaFoldDB" id="A0A850C7E9"/>
<organism evidence="15 16">
    <name type="scientific">Glycomyces artemisiae</name>
    <dbReference type="NCBI Taxonomy" id="1076443"/>
    <lineage>
        <taxon>Bacteria</taxon>
        <taxon>Bacillati</taxon>
        <taxon>Actinomycetota</taxon>
        <taxon>Actinomycetes</taxon>
        <taxon>Glycomycetales</taxon>
        <taxon>Glycomycetaceae</taxon>
        <taxon>Glycomyces</taxon>
    </lineage>
</organism>
<dbReference type="PANTHER" id="PTHR43448:SF7">
    <property type="entry name" value="4-HYDROXYBENZOATE SOLANESYLTRANSFERASE"/>
    <property type="match status" value="1"/>
</dbReference>
<dbReference type="HAMAP" id="MF_00154">
    <property type="entry name" value="CyoE_CtaB"/>
    <property type="match status" value="1"/>
</dbReference>
<evidence type="ECO:0000256" key="8">
    <source>
        <dbReference type="ARBA" id="ARBA00023133"/>
    </source>
</evidence>
<dbReference type="NCBIfam" id="TIGR01473">
    <property type="entry name" value="cyoE_ctaB"/>
    <property type="match status" value="1"/>
</dbReference>
<feature type="transmembrane region" description="Helical" evidence="14">
    <location>
        <begin position="174"/>
        <end position="194"/>
    </location>
</feature>
<evidence type="ECO:0000256" key="1">
    <source>
        <dbReference type="ARBA" id="ARBA00004651"/>
    </source>
</evidence>
<reference evidence="15 16" key="1">
    <citation type="submission" date="2020-05" db="EMBL/GenBank/DDBJ databases">
        <title>DNA-SIP metagenomic assembled genomes.</title>
        <authorList>
            <person name="Yu J."/>
        </authorList>
    </citation>
    <scope>NUCLEOTIDE SEQUENCE [LARGE SCALE GENOMIC DNA]</scope>
    <source>
        <strain evidence="15">Bin5.27</strain>
    </source>
</reference>
<dbReference type="GO" id="GO:0008495">
    <property type="term" value="F:protoheme IX farnesyltransferase activity"/>
    <property type="evidence" value="ECO:0007669"/>
    <property type="project" value="UniProtKB-UniRule"/>
</dbReference>
<keyword evidence="4 14" id="KW-1003">Cell membrane</keyword>
<dbReference type="InterPro" id="IPR006369">
    <property type="entry name" value="Protohaem_IX_farnesylTrfase"/>
</dbReference>
<dbReference type="InterPro" id="IPR000537">
    <property type="entry name" value="UbiA_prenyltransferase"/>
</dbReference>
<dbReference type="GO" id="GO:0048034">
    <property type="term" value="P:heme O biosynthetic process"/>
    <property type="evidence" value="ECO:0007669"/>
    <property type="project" value="UniProtKB-UniRule"/>
</dbReference>
<evidence type="ECO:0000256" key="9">
    <source>
        <dbReference type="ARBA" id="ARBA00023136"/>
    </source>
</evidence>
<feature type="transmembrane region" description="Helical" evidence="14">
    <location>
        <begin position="252"/>
        <end position="285"/>
    </location>
</feature>
<evidence type="ECO:0000313" key="15">
    <source>
        <dbReference type="EMBL" id="NUQ88761.1"/>
    </source>
</evidence>
<comment type="miscellaneous">
    <text evidence="14">Carbon 2 of the heme B porphyrin ring is defined according to the Fischer nomenclature.</text>
</comment>
<name>A0A850C7E9_9ACTN</name>
<evidence type="ECO:0000256" key="6">
    <source>
        <dbReference type="ARBA" id="ARBA00022692"/>
    </source>
</evidence>
<keyword evidence="8 14" id="KW-0350">Heme biosynthesis</keyword>
<comment type="subcellular location">
    <subcellularLocation>
        <location evidence="1 14">Cell membrane</location>
        <topology evidence="1 14">Multi-pass membrane protein</topology>
    </subcellularLocation>
</comment>
<keyword evidence="7 14" id="KW-1133">Transmembrane helix</keyword>
<evidence type="ECO:0000256" key="5">
    <source>
        <dbReference type="ARBA" id="ARBA00022679"/>
    </source>
</evidence>
<evidence type="ECO:0000256" key="4">
    <source>
        <dbReference type="ARBA" id="ARBA00022475"/>
    </source>
</evidence>
<keyword evidence="9 14" id="KW-0472">Membrane</keyword>
<feature type="transmembrane region" description="Helical" evidence="14">
    <location>
        <begin position="228"/>
        <end position="246"/>
    </location>
</feature>
<evidence type="ECO:0000256" key="10">
    <source>
        <dbReference type="ARBA" id="ARBA00030253"/>
    </source>
</evidence>
<evidence type="ECO:0000256" key="14">
    <source>
        <dbReference type="HAMAP-Rule" id="MF_00154"/>
    </source>
</evidence>
<dbReference type="UniPathway" id="UPA00834">
    <property type="reaction ID" value="UER00712"/>
</dbReference>
<feature type="transmembrane region" description="Helical" evidence="14">
    <location>
        <begin position="305"/>
        <end position="326"/>
    </location>
</feature>
<feature type="transmembrane region" description="Helical" evidence="14">
    <location>
        <begin position="50"/>
        <end position="70"/>
    </location>
</feature>
<gene>
    <name evidence="14" type="primary">ctaB</name>
    <name evidence="15" type="ORF">HOQ43_09900</name>
</gene>
<keyword evidence="5 14" id="KW-0808">Transferase</keyword>
<evidence type="ECO:0000313" key="16">
    <source>
        <dbReference type="Proteomes" id="UP000574690"/>
    </source>
</evidence>
<dbReference type="CDD" id="cd13957">
    <property type="entry name" value="PT_UbiA_Cox10"/>
    <property type="match status" value="1"/>
</dbReference>
<evidence type="ECO:0000256" key="13">
    <source>
        <dbReference type="ARBA" id="ARBA00047690"/>
    </source>
</evidence>
<dbReference type="EC" id="2.5.1.141" evidence="3 14"/>
<dbReference type="FunFam" id="1.10.357.140:FF:000001">
    <property type="entry name" value="Protoheme IX farnesyltransferase"/>
    <property type="match status" value="1"/>
</dbReference>
<comment type="function">
    <text evidence="14">Converts heme B (protoheme IX) to heme O by substitution of the vinyl group on carbon 2 of heme B porphyrin ring with a hydroxyethyl farnesyl side group.</text>
</comment>
<accession>A0A850C7E9</accession>
<evidence type="ECO:0000256" key="11">
    <source>
        <dbReference type="ARBA" id="ARBA00040810"/>
    </source>
</evidence>
<dbReference type="Proteomes" id="UP000574690">
    <property type="component" value="Unassembled WGS sequence"/>
</dbReference>
<dbReference type="PANTHER" id="PTHR43448">
    <property type="entry name" value="PROTOHEME IX FARNESYLTRANSFERASE, MITOCHONDRIAL"/>
    <property type="match status" value="1"/>
</dbReference>
<feature type="transmembrane region" description="Helical" evidence="14">
    <location>
        <begin position="200"/>
        <end position="221"/>
    </location>
</feature>
<evidence type="ECO:0000256" key="3">
    <source>
        <dbReference type="ARBA" id="ARBA00012292"/>
    </source>
</evidence>
<sequence>MNEDPTQAVADTPRPARKRISLPDPEAAAAARPGWKTIVGAYVSLTKPRIVELLLITTIPAMLVAARMEFDALPSLTAVLATLIGGALAAGSANAINCYIDRDIDQLMARTSRRPLAKHQIEPRNALVFGLVIGAVAVLGMGLLVNWLAALLTFGAIVYYDVVYTIWLKRTTPYNTVWGGACGAAPVLIGWAAVTGHMSWMAWILFAVVFLWQPPHFYVLAMKFKDDYAAAGIPMLPVVAPAKRVAVESVVYGWAMLAVSLIAVPLGATWLYGTVAIVAGGMFVWECHKLLTRVNRGEDPKPMRLFHWSTSYLTLLFLALAVDSFLM</sequence>
<dbReference type="EMBL" id="JABFXE010000415">
    <property type="protein sequence ID" value="NUQ88761.1"/>
    <property type="molecule type" value="Genomic_DNA"/>
</dbReference>
<evidence type="ECO:0000256" key="2">
    <source>
        <dbReference type="ARBA" id="ARBA00004919"/>
    </source>
</evidence>
<comment type="similarity">
    <text evidence="14">Belongs to the UbiA prenyltransferase family. Protoheme IX farnesyltransferase subfamily.</text>
</comment>
<evidence type="ECO:0000256" key="7">
    <source>
        <dbReference type="ARBA" id="ARBA00022989"/>
    </source>
</evidence>
<dbReference type="NCBIfam" id="NF003349">
    <property type="entry name" value="PRK04375.1-2"/>
    <property type="match status" value="1"/>
</dbReference>
<feature type="transmembrane region" description="Helical" evidence="14">
    <location>
        <begin position="147"/>
        <end position="167"/>
    </location>
</feature>
<dbReference type="GO" id="GO:0005886">
    <property type="term" value="C:plasma membrane"/>
    <property type="evidence" value="ECO:0007669"/>
    <property type="project" value="UniProtKB-SubCell"/>
</dbReference>
<evidence type="ECO:0000256" key="12">
    <source>
        <dbReference type="ARBA" id="ARBA00042475"/>
    </source>
</evidence>
<protein>
    <recommendedName>
        <fullName evidence="11 14">Protoheme IX farnesyltransferase</fullName>
        <ecNumber evidence="3 14">2.5.1.141</ecNumber>
    </recommendedName>
    <alternativeName>
        <fullName evidence="12 14">Heme B farnesyltransferase</fullName>
    </alternativeName>
    <alternativeName>
        <fullName evidence="10 14">Heme O synthase</fullName>
    </alternativeName>
</protein>
<dbReference type="InterPro" id="IPR044878">
    <property type="entry name" value="UbiA_sf"/>
</dbReference>
<dbReference type="Pfam" id="PF01040">
    <property type="entry name" value="UbiA"/>
    <property type="match status" value="1"/>
</dbReference>
<comment type="catalytic activity">
    <reaction evidence="13 14">
        <text>heme b + (2E,6E)-farnesyl diphosphate + H2O = Fe(II)-heme o + diphosphate</text>
        <dbReference type="Rhea" id="RHEA:28070"/>
        <dbReference type="ChEBI" id="CHEBI:15377"/>
        <dbReference type="ChEBI" id="CHEBI:33019"/>
        <dbReference type="ChEBI" id="CHEBI:60344"/>
        <dbReference type="ChEBI" id="CHEBI:60530"/>
        <dbReference type="ChEBI" id="CHEBI:175763"/>
        <dbReference type="EC" id="2.5.1.141"/>
    </reaction>
</comment>
<comment type="pathway">
    <text evidence="2 14">Porphyrin-containing compound metabolism; heme O biosynthesis; heme O from protoheme: step 1/1.</text>
</comment>
<keyword evidence="6 14" id="KW-0812">Transmembrane</keyword>
<feature type="transmembrane region" description="Helical" evidence="14">
    <location>
        <begin position="76"/>
        <end position="100"/>
    </location>
</feature>
<proteinExistence type="inferred from homology"/>
<dbReference type="Gene3D" id="1.10.357.140">
    <property type="entry name" value="UbiA prenyltransferase"/>
    <property type="match status" value="1"/>
</dbReference>
<comment type="caution">
    <text evidence="15">The sequence shown here is derived from an EMBL/GenBank/DDBJ whole genome shotgun (WGS) entry which is preliminary data.</text>
</comment>